<dbReference type="GeneID" id="118431011"/>
<dbReference type="KEGG" id="bfo:118431011"/>
<dbReference type="InterPro" id="IPR029034">
    <property type="entry name" value="Cystine-knot_cytokine"/>
</dbReference>
<dbReference type="Proteomes" id="UP000001554">
    <property type="component" value="Chromosome 14"/>
</dbReference>
<organism evidence="2 3">
    <name type="scientific">Branchiostoma floridae</name>
    <name type="common">Florida lancelet</name>
    <name type="synonym">Amphioxus</name>
    <dbReference type="NCBI Taxonomy" id="7739"/>
    <lineage>
        <taxon>Eukaryota</taxon>
        <taxon>Metazoa</taxon>
        <taxon>Chordata</taxon>
        <taxon>Cephalochordata</taxon>
        <taxon>Leptocardii</taxon>
        <taxon>Amphioxiformes</taxon>
        <taxon>Branchiostomatidae</taxon>
        <taxon>Branchiostoma</taxon>
    </lineage>
</organism>
<dbReference type="Gene3D" id="2.10.90.10">
    <property type="entry name" value="Cystine-knot cytokines"/>
    <property type="match status" value="1"/>
</dbReference>
<evidence type="ECO:0000313" key="3">
    <source>
        <dbReference type="RefSeq" id="XP_035697977.1"/>
    </source>
</evidence>
<reference evidence="3" key="2">
    <citation type="submission" date="2025-08" db="UniProtKB">
        <authorList>
            <consortium name="RefSeq"/>
        </authorList>
    </citation>
    <scope>IDENTIFICATION</scope>
    <source>
        <strain evidence="3">S238N-H82</strain>
        <tissue evidence="3">Testes</tissue>
    </source>
</reference>
<evidence type="ECO:0000313" key="2">
    <source>
        <dbReference type="Proteomes" id="UP000001554"/>
    </source>
</evidence>
<dbReference type="SUPFAM" id="SSF57501">
    <property type="entry name" value="Cystine-knot cytokines"/>
    <property type="match status" value="1"/>
</dbReference>
<proteinExistence type="predicted"/>
<reference evidence="2" key="1">
    <citation type="journal article" date="2020" name="Nat. Ecol. Evol.">
        <title>Deeply conserved synteny resolves early events in vertebrate evolution.</title>
        <authorList>
            <person name="Simakov O."/>
            <person name="Marletaz F."/>
            <person name="Yue J.X."/>
            <person name="O'Connell B."/>
            <person name="Jenkins J."/>
            <person name="Brandt A."/>
            <person name="Calef R."/>
            <person name="Tung C.H."/>
            <person name="Huang T.K."/>
            <person name="Schmutz J."/>
            <person name="Satoh N."/>
            <person name="Yu J.K."/>
            <person name="Putnam N.H."/>
            <person name="Green R.E."/>
            <person name="Rokhsar D.S."/>
        </authorList>
    </citation>
    <scope>NUCLEOTIDE SEQUENCE [LARGE SCALE GENOMIC DNA]</scope>
    <source>
        <strain evidence="2">S238N-H82</strain>
    </source>
</reference>
<dbReference type="RefSeq" id="XP_035697977.1">
    <property type="nucleotide sequence ID" value="XM_035842084.1"/>
</dbReference>
<gene>
    <name evidence="3" type="primary">LOC118431011</name>
</gene>
<sequence length="210" mass="23587">MFLNKKSERLTVFTTKKVAGKTQTKMSNRRLLTVAMTIMVIDTVLCAGCRDEGNEQKGGEIIVDEKGFEFLKPFLMLPAEKLPDLYLDIHERAIPAWTYPTTPTYDGLETPSGIAVPDCSTSTCEDGTTAHPLYAPRLVACPFTDENGVRKYSVQKKQFAVACTCVHDKVANAPRKHGKKRRGRRRRKNGEGRRRSRKRQGKKGRGSNLE</sequence>
<feature type="compositionally biased region" description="Basic residues" evidence="1">
    <location>
        <begin position="174"/>
        <end position="210"/>
    </location>
</feature>
<evidence type="ECO:0000256" key="1">
    <source>
        <dbReference type="SAM" id="MobiDB-lite"/>
    </source>
</evidence>
<accession>A0A9J7MB40</accession>
<keyword evidence="2" id="KW-1185">Reference proteome</keyword>
<dbReference type="OMA" id="NINVADC"/>
<name>A0A9J7MB40_BRAFL</name>
<feature type="region of interest" description="Disordered" evidence="1">
    <location>
        <begin position="172"/>
        <end position="210"/>
    </location>
</feature>
<protein>
    <submittedName>
        <fullName evidence="3">Uncharacterized protein LOC118431011</fullName>
    </submittedName>
</protein>
<dbReference type="OrthoDB" id="10062898at2759"/>
<dbReference type="AlphaFoldDB" id="A0A9J7MB40"/>